<organism evidence="1 2">
    <name type="scientific">Pristionchus pacificus</name>
    <name type="common">Parasitic nematode worm</name>
    <dbReference type="NCBI Taxonomy" id="54126"/>
    <lineage>
        <taxon>Eukaryota</taxon>
        <taxon>Metazoa</taxon>
        <taxon>Ecdysozoa</taxon>
        <taxon>Nematoda</taxon>
        <taxon>Chromadorea</taxon>
        <taxon>Rhabditida</taxon>
        <taxon>Rhabditina</taxon>
        <taxon>Diplogasteromorpha</taxon>
        <taxon>Diplogasteroidea</taxon>
        <taxon>Neodiplogasteridae</taxon>
        <taxon>Pristionchus</taxon>
    </lineage>
</organism>
<dbReference type="AlphaFoldDB" id="A0A2A6C0W4"/>
<accession>A0A2A6C0W4</accession>
<protein>
    <submittedName>
        <fullName evidence="1">Uncharacterized protein</fullName>
    </submittedName>
</protein>
<evidence type="ECO:0000313" key="2">
    <source>
        <dbReference type="Proteomes" id="UP000005239"/>
    </source>
</evidence>
<reference evidence="1" key="2">
    <citation type="submission" date="2022-06" db="UniProtKB">
        <authorList>
            <consortium name="EnsemblMetazoa"/>
        </authorList>
    </citation>
    <scope>IDENTIFICATION</scope>
    <source>
        <strain evidence="1">PS312</strain>
    </source>
</reference>
<dbReference type="Proteomes" id="UP000005239">
    <property type="component" value="Unassembled WGS sequence"/>
</dbReference>
<keyword evidence="2" id="KW-1185">Reference proteome</keyword>
<evidence type="ECO:0000313" key="1">
    <source>
        <dbReference type="EnsemblMetazoa" id="PPA29091.1"/>
    </source>
</evidence>
<sequence>MFLQLRPLLDSAPPDSPFPLLQSLPFSPSRPCQMQSSLFLTLLVLLVAVVLFSQAQSLEEYGQYEPEPPVRGVNLMQQGYGMGYRQNRLNTRSLHDRIRSLKENVQKNDYRGAIFG</sequence>
<reference evidence="2" key="1">
    <citation type="journal article" date="2008" name="Nat. Genet.">
        <title>The Pristionchus pacificus genome provides a unique perspective on nematode lifestyle and parasitism.</title>
        <authorList>
            <person name="Dieterich C."/>
            <person name="Clifton S.W."/>
            <person name="Schuster L.N."/>
            <person name="Chinwalla A."/>
            <person name="Delehaunty K."/>
            <person name="Dinkelacker I."/>
            <person name="Fulton L."/>
            <person name="Fulton R."/>
            <person name="Godfrey J."/>
            <person name="Minx P."/>
            <person name="Mitreva M."/>
            <person name="Roeseler W."/>
            <person name="Tian H."/>
            <person name="Witte H."/>
            <person name="Yang S.P."/>
            <person name="Wilson R.K."/>
            <person name="Sommer R.J."/>
        </authorList>
    </citation>
    <scope>NUCLEOTIDE SEQUENCE [LARGE SCALE GENOMIC DNA]</scope>
    <source>
        <strain evidence="2">PS312</strain>
    </source>
</reference>
<accession>A0A8R1YHZ9</accession>
<gene>
    <name evidence="1" type="primary">WBGene00118645</name>
</gene>
<name>A0A2A6C0W4_PRIPA</name>
<proteinExistence type="predicted"/>
<dbReference type="EnsemblMetazoa" id="PPA29091.1">
    <property type="protein sequence ID" value="PPA29091.1"/>
    <property type="gene ID" value="WBGene00118645"/>
</dbReference>